<dbReference type="Proteomes" id="UP001597419">
    <property type="component" value="Unassembled WGS sequence"/>
</dbReference>
<comment type="caution">
    <text evidence="3">The sequence shown here is derived from an EMBL/GenBank/DDBJ whole genome shotgun (WGS) entry which is preliminary data.</text>
</comment>
<reference evidence="4" key="1">
    <citation type="journal article" date="2019" name="Int. J. Syst. Evol. Microbiol.">
        <title>The Global Catalogue of Microorganisms (GCM) 10K type strain sequencing project: providing services to taxonomists for standard genome sequencing and annotation.</title>
        <authorList>
            <consortium name="The Broad Institute Genomics Platform"/>
            <consortium name="The Broad Institute Genome Sequencing Center for Infectious Disease"/>
            <person name="Wu L."/>
            <person name="Ma J."/>
        </authorList>
    </citation>
    <scope>NUCLEOTIDE SEQUENCE [LARGE SCALE GENOMIC DNA]</scope>
    <source>
        <strain evidence="4">CGMCC 4.7643</strain>
    </source>
</reference>
<sequence length="321" mass="33372">MAERANRGHWTEADIPEQTGRTVLVTGANSGLGLRTAEVLAGKGARVLLACRSPERGERALDLVRRAATGASPELVPLDLADLASVRAAAASVRELTGDALDVLVNNAGLMATARGVTADGFETQFGTNHLGHAALTWLLLPALRGGRDARVVTLSSVAAAGGGLSVTDPNFEHRRYNPGIAYAQSKLANQMFAIELDRRLRAAGESVISVAAHPGYVGTGLSSGMARSYRNPLLSRSILAVNRAGELLFAMRPAQGTLPQLYAATAPGVEGGDYIGPHGIGGLRGYPAKGRPFAAARDATTGRALWELTARLTGVTPDPA</sequence>
<dbReference type="Gene3D" id="3.40.50.720">
    <property type="entry name" value="NAD(P)-binding Rossmann-like Domain"/>
    <property type="match status" value="1"/>
</dbReference>
<protein>
    <submittedName>
        <fullName evidence="3">Oxidoreductase</fullName>
    </submittedName>
</protein>
<dbReference type="SUPFAM" id="SSF51735">
    <property type="entry name" value="NAD(P)-binding Rossmann-fold domains"/>
    <property type="match status" value="1"/>
</dbReference>
<dbReference type="InterPro" id="IPR036291">
    <property type="entry name" value="NAD(P)-bd_dom_sf"/>
</dbReference>
<evidence type="ECO:0000313" key="4">
    <source>
        <dbReference type="Proteomes" id="UP001597419"/>
    </source>
</evidence>
<dbReference type="PANTHER" id="PTHR24320">
    <property type="entry name" value="RETINOL DEHYDROGENASE"/>
    <property type="match status" value="1"/>
</dbReference>
<proteinExistence type="inferred from homology"/>
<dbReference type="RefSeq" id="WP_345409042.1">
    <property type="nucleotide sequence ID" value="NZ_BAABHG010000035.1"/>
</dbReference>
<dbReference type="PRINTS" id="PR00081">
    <property type="entry name" value="GDHRDH"/>
</dbReference>
<accession>A0ABW5GXR7</accession>
<keyword evidence="4" id="KW-1185">Reference proteome</keyword>
<gene>
    <name evidence="3" type="ORF">ACFSYJ_44490</name>
</gene>
<dbReference type="Pfam" id="PF00106">
    <property type="entry name" value="adh_short"/>
    <property type="match status" value="1"/>
</dbReference>
<name>A0ABW5GXR7_9PSEU</name>
<evidence type="ECO:0000256" key="1">
    <source>
        <dbReference type="ARBA" id="ARBA00006484"/>
    </source>
</evidence>
<dbReference type="PANTHER" id="PTHR24320:SF148">
    <property type="entry name" value="NAD(P)-BINDING ROSSMANN-FOLD SUPERFAMILY PROTEIN"/>
    <property type="match status" value="1"/>
</dbReference>
<comment type="similarity">
    <text evidence="1">Belongs to the short-chain dehydrogenases/reductases (SDR) family.</text>
</comment>
<organism evidence="3 4">
    <name type="scientific">Amycolatopsis samaneae</name>
    <dbReference type="NCBI Taxonomy" id="664691"/>
    <lineage>
        <taxon>Bacteria</taxon>
        <taxon>Bacillati</taxon>
        <taxon>Actinomycetota</taxon>
        <taxon>Actinomycetes</taxon>
        <taxon>Pseudonocardiales</taxon>
        <taxon>Pseudonocardiaceae</taxon>
        <taxon>Amycolatopsis</taxon>
    </lineage>
</organism>
<evidence type="ECO:0000256" key="2">
    <source>
        <dbReference type="ARBA" id="ARBA00023002"/>
    </source>
</evidence>
<dbReference type="EMBL" id="JBHUKU010000037">
    <property type="protein sequence ID" value="MFD2465733.1"/>
    <property type="molecule type" value="Genomic_DNA"/>
</dbReference>
<evidence type="ECO:0000313" key="3">
    <source>
        <dbReference type="EMBL" id="MFD2465733.1"/>
    </source>
</evidence>
<dbReference type="NCBIfam" id="NF004846">
    <property type="entry name" value="PRK06197.1"/>
    <property type="match status" value="1"/>
</dbReference>
<keyword evidence="2" id="KW-0560">Oxidoreductase</keyword>
<dbReference type="InterPro" id="IPR002347">
    <property type="entry name" value="SDR_fam"/>
</dbReference>